<dbReference type="Pfam" id="PF03017">
    <property type="entry name" value="Transposase_23"/>
    <property type="match status" value="1"/>
</dbReference>
<evidence type="ECO:0008006" key="6">
    <source>
        <dbReference type="Google" id="ProtNLM"/>
    </source>
</evidence>
<feature type="domain" description="Transposase Tnp1/En/Spm-like" evidence="2">
    <location>
        <begin position="340"/>
        <end position="400"/>
    </location>
</feature>
<dbReference type="EMBL" id="LR999453">
    <property type="protein sequence ID" value="CAE5980487.1"/>
    <property type="molecule type" value="Genomic_DNA"/>
</dbReference>
<feature type="region of interest" description="Disordered" evidence="1">
    <location>
        <begin position="123"/>
        <end position="217"/>
    </location>
</feature>
<sequence length="470" mass="53349">MCRSSARDTRHIANMVVYYGVIQEIILLDYHMFQVPIFKCKWANKGNGVREDEDFTLVNLNVNQSAYRDDLYILASQAKQVFYSKEDDSSPWLVVMRAPPRRYHELETKEEFVAPLSVPEIEDLGNQSSDDESFSVRDDCVMTTGDANKSRRSKRKKGLAPETQDEVDTTHHNEEEDVCAQNDQETIQPAQEGATETQEEKNKSRETRGPTKMREVAKHHDDKVDVEYTLLAWKNWVKSRSSPEFKVKSDKYIALRKAQIPHTTSRKGMLRVAHEMRNKSSEPSKVTRSKVWVAGHTHSDGIPVRPEFVETIEHIKSIDSEMGSTASTGVKDDVAPLDRILIFDWNREDMIVAEGLLISTHPKELANNIPLGSNAASVKVHMVINKDAYQWRPTSEMILMGEIVAEGKICSTNPEDKVHFVPLGPDASKVWVQVLEIGSAKVWRANSEVKFIGDALETTIAWPNDKLQFL</sequence>
<evidence type="ECO:0000313" key="5">
    <source>
        <dbReference type="Proteomes" id="UP000682877"/>
    </source>
</evidence>
<organism evidence="4 5">
    <name type="scientific">Arabidopsis arenosa</name>
    <name type="common">Sand rock-cress</name>
    <name type="synonym">Cardaminopsis arenosa</name>
    <dbReference type="NCBI Taxonomy" id="38785"/>
    <lineage>
        <taxon>Eukaryota</taxon>
        <taxon>Viridiplantae</taxon>
        <taxon>Streptophyta</taxon>
        <taxon>Embryophyta</taxon>
        <taxon>Tracheophyta</taxon>
        <taxon>Spermatophyta</taxon>
        <taxon>Magnoliopsida</taxon>
        <taxon>eudicotyledons</taxon>
        <taxon>Gunneridae</taxon>
        <taxon>Pentapetalae</taxon>
        <taxon>rosids</taxon>
        <taxon>malvids</taxon>
        <taxon>Brassicales</taxon>
        <taxon>Brassicaceae</taxon>
        <taxon>Camelineae</taxon>
        <taxon>Arabidopsis</taxon>
    </lineage>
</organism>
<gene>
    <name evidence="4" type="ORF">AARE701A_LOCUS8524</name>
</gene>
<dbReference type="InterPro" id="IPR025312">
    <property type="entry name" value="DUF4216"/>
</dbReference>
<protein>
    <recommendedName>
        <fullName evidence="6">DUF4216 domain-containing protein</fullName>
    </recommendedName>
</protein>
<feature type="compositionally biased region" description="Basic and acidic residues" evidence="1">
    <location>
        <begin position="198"/>
        <end position="217"/>
    </location>
</feature>
<dbReference type="PANTHER" id="PTHR48258:SF3">
    <property type="entry name" value="FK506-BINDING PROTEIN 4-LIKE ISOFORM X1"/>
    <property type="match status" value="1"/>
</dbReference>
<evidence type="ECO:0000259" key="3">
    <source>
        <dbReference type="Pfam" id="PF13952"/>
    </source>
</evidence>
<dbReference type="Pfam" id="PF03004">
    <property type="entry name" value="Transposase_24"/>
    <property type="match status" value="1"/>
</dbReference>
<dbReference type="Proteomes" id="UP000682877">
    <property type="component" value="Chromosome 3"/>
</dbReference>
<dbReference type="InterPro" id="IPR004252">
    <property type="entry name" value="Probable_transposase_24"/>
</dbReference>
<evidence type="ECO:0000313" key="4">
    <source>
        <dbReference type="EMBL" id="CAE5980487.1"/>
    </source>
</evidence>
<dbReference type="Pfam" id="PF13952">
    <property type="entry name" value="DUF4216"/>
    <property type="match status" value="1"/>
</dbReference>
<reference evidence="4" key="1">
    <citation type="submission" date="2021-01" db="EMBL/GenBank/DDBJ databases">
        <authorList>
            <person name="Bezrukov I."/>
        </authorList>
    </citation>
    <scope>NUCLEOTIDE SEQUENCE</scope>
</reference>
<dbReference type="PANTHER" id="PTHR48258">
    <property type="entry name" value="DUF4218 DOMAIN-CONTAINING PROTEIN-RELATED"/>
    <property type="match status" value="1"/>
</dbReference>
<feature type="domain" description="DUF4216" evidence="3">
    <location>
        <begin position="28"/>
        <end position="95"/>
    </location>
</feature>
<evidence type="ECO:0000256" key="1">
    <source>
        <dbReference type="SAM" id="MobiDB-lite"/>
    </source>
</evidence>
<dbReference type="AlphaFoldDB" id="A0A8S2A183"/>
<proteinExistence type="predicted"/>
<accession>A0A8S2A183</accession>
<name>A0A8S2A183_ARAAE</name>
<dbReference type="InterPro" id="IPR004264">
    <property type="entry name" value="Transposase_23"/>
</dbReference>
<evidence type="ECO:0000259" key="2">
    <source>
        <dbReference type="Pfam" id="PF03017"/>
    </source>
</evidence>
<keyword evidence="5" id="KW-1185">Reference proteome</keyword>